<reference evidence="1 2" key="1">
    <citation type="submission" date="2020-01" db="EMBL/GenBank/DDBJ databases">
        <authorList>
            <person name="Rodrigo-Torres L."/>
            <person name="Arahal R. D."/>
            <person name="Lucena T."/>
        </authorList>
    </citation>
    <scope>NUCLEOTIDE SEQUENCE [LARGE SCALE GENOMIC DNA]</scope>
    <source>
        <strain evidence="1 2">CECT 9393</strain>
    </source>
</reference>
<dbReference type="RefSeq" id="WP_162074115.1">
    <property type="nucleotide sequence ID" value="NZ_CACVBY010000105.1"/>
</dbReference>
<dbReference type="Pfam" id="PF13155">
    <property type="entry name" value="Toprim_2"/>
    <property type="match status" value="1"/>
</dbReference>
<proteinExistence type="predicted"/>
<organism evidence="1 2">
    <name type="scientific">Chryseobacterium fistulae</name>
    <dbReference type="NCBI Taxonomy" id="2675058"/>
    <lineage>
        <taxon>Bacteria</taxon>
        <taxon>Pseudomonadati</taxon>
        <taxon>Bacteroidota</taxon>
        <taxon>Flavobacteriia</taxon>
        <taxon>Flavobacteriales</taxon>
        <taxon>Weeksellaceae</taxon>
        <taxon>Chryseobacterium group</taxon>
        <taxon>Chryseobacterium</taxon>
    </lineage>
</organism>
<evidence type="ECO:0000313" key="2">
    <source>
        <dbReference type="Proteomes" id="UP000445309"/>
    </source>
</evidence>
<sequence>MYNILNWDLIRFEIDIEQYFLFKMGSLYNFDKYKQAYVLNEGKGNGDIIRFFYHETSKIKMYYSIVYQDSGDIIQFIKKRILQNQNATGNEVNEELRTFLGLKTYTPIKRKSSIVSQTDSIKKRDYEIYGDIIPKIDDHLKYLTEFRSFSYDVLLSPVFKSIFFTYTTDAISTLSFPIINIEGKIVGINRIETKENHYFNKKWFDKNSQNGNGFTFSNELPGTETLSIFESFFDAISYHELYKLDSVQYCSTNGELGFKKAKLIIKYFQEKNFKRLILGNDNDSAGKYFNLNIVGSFINGIERIRKGKETIYIEINENIVDPDKFKLLKHFFKVSDGQSDFIQKRVTPHLYFTETLSTSEKRHLFSISNTEDSLEFFVGLLIRIWELNTQIIIHTPINKDFNEDLVKLKTTSNG</sequence>
<dbReference type="Gene3D" id="3.40.1360.10">
    <property type="match status" value="1"/>
</dbReference>
<name>A0A6N4XSK2_9FLAO</name>
<keyword evidence="2" id="KW-1185">Reference proteome</keyword>
<dbReference type="AlphaFoldDB" id="A0A6N4XSK2"/>
<dbReference type="Proteomes" id="UP000445309">
    <property type="component" value="Unassembled WGS sequence"/>
</dbReference>
<evidence type="ECO:0000313" key="1">
    <source>
        <dbReference type="EMBL" id="CAA7392434.1"/>
    </source>
</evidence>
<evidence type="ECO:0008006" key="3">
    <source>
        <dbReference type="Google" id="ProtNLM"/>
    </source>
</evidence>
<dbReference type="EMBL" id="CACVBY010000105">
    <property type="protein sequence ID" value="CAA7392434.1"/>
    <property type="molecule type" value="Genomic_DNA"/>
</dbReference>
<dbReference type="SUPFAM" id="SSF56731">
    <property type="entry name" value="DNA primase core"/>
    <property type="match status" value="1"/>
</dbReference>
<accession>A0A6N4XSK2</accession>
<protein>
    <recommendedName>
        <fullName evidence="3">DUF3991 domain-containing protein</fullName>
    </recommendedName>
</protein>
<gene>
    <name evidence="1" type="ORF">CHRY9393_03154</name>
</gene>